<gene>
    <name evidence="2" type="ORF">ILEXP_LOCUS42258</name>
</gene>
<dbReference type="EMBL" id="CAUOFW020006031">
    <property type="protein sequence ID" value="CAK9172610.1"/>
    <property type="molecule type" value="Genomic_DNA"/>
</dbReference>
<dbReference type="AlphaFoldDB" id="A0ABC8TT55"/>
<feature type="region of interest" description="Disordered" evidence="1">
    <location>
        <begin position="1"/>
        <end position="31"/>
    </location>
</feature>
<keyword evidence="3" id="KW-1185">Reference proteome</keyword>
<protein>
    <submittedName>
        <fullName evidence="2">Uncharacterized protein</fullName>
    </submittedName>
</protein>
<evidence type="ECO:0000313" key="3">
    <source>
        <dbReference type="Proteomes" id="UP001642360"/>
    </source>
</evidence>
<evidence type="ECO:0000313" key="2">
    <source>
        <dbReference type="EMBL" id="CAK9172610.1"/>
    </source>
</evidence>
<dbReference type="Proteomes" id="UP001642360">
    <property type="component" value="Unassembled WGS sequence"/>
</dbReference>
<proteinExistence type="predicted"/>
<reference evidence="2 3" key="1">
    <citation type="submission" date="2024-02" db="EMBL/GenBank/DDBJ databases">
        <authorList>
            <person name="Vignale AGUSTIN F."/>
            <person name="Sosa J E."/>
            <person name="Modenutti C."/>
        </authorList>
    </citation>
    <scope>NUCLEOTIDE SEQUENCE [LARGE SCALE GENOMIC DNA]</scope>
</reference>
<evidence type="ECO:0000256" key="1">
    <source>
        <dbReference type="SAM" id="MobiDB-lite"/>
    </source>
</evidence>
<accession>A0ABC8TT55</accession>
<organism evidence="2 3">
    <name type="scientific">Ilex paraguariensis</name>
    <name type="common">yerba mate</name>
    <dbReference type="NCBI Taxonomy" id="185542"/>
    <lineage>
        <taxon>Eukaryota</taxon>
        <taxon>Viridiplantae</taxon>
        <taxon>Streptophyta</taxon>
        <taxon>Embryophyta</taxon>
        <taxon>Tracheophyta</taxon>
        <taxon>Spermatophyta</taxon>
        <taxon>Magnoliopsida</taxon>
        <taxon>eudicotyledons</taxon>
        <taxon>Gunneridae</taxon>
        <taxon>Pentapetalae</taxon>
        <taxon>asterids</taxon>
        <taxon>campanulids</taxon>
        <taxon>Aquifoliales</taxon>
        <taxon>Aquifoliaceae</taxon>
        <taxon>Ilex</taxon>
    </lineage>
</organism>
<sequence length="91" mass="9927">MAPQKGHQDVAAARHDPVVLDTSDVNPNLGEFEKIEDPLSDLEEESVLKGGKVVLSVAMAEEVMPKIEKICDPDMDDFFCFCPIALGTQNP</sequence>
<name>A0ABC8TT55_9AQUA</name>
<feature type="compositionally biased region" description="Basic and acidic residues" evidence="1">
    <location>
        <begin position="1"/>
        <end position="18"/>
    </location>
</feature>
<comment type="caution">
    <text evidence="2">The sequence shown here is derived from an EMBL/GenBank/DDBJ whole genome shotgun (WGS) entry which is preliminary data.</text>
</comment>